<dbReference type="CDD" id="cd00110">
    <property type="entry name" value="LamG"/>
    <property type="match status" value="2"/>
</dbReference>
<dbReference type="GO" id="GO:0007010">
    <property type="term" value="P:cytoskeleton organization"/>
    <property type="evidence" value="ECO:0007669"/>
    <property type="project" value="UniProtKB-ARBA"/>
</dbReference>
<dbReference type="FunFam" id="2.60.40.60:FF:000106">
    <property type="entry name" value="FAT atypical cadherin 4"/>
    <property type="match status" value="1"/>
</dbReference>
<dbReference type="FunFam" id="2.60.40.60:FF:000020">
    <property type="entry name" value="Dachsous cadherin-related 1b"/>
    <property type="match status" value="1"/>
</dbReference>
<dbReference type="GO" id="GO:0007156">
    <property type="term" value="P:homophilic cell adhesion via plasma membrane adhesion molecules"/>
    <property type="evidence" value="ECO:0007669"/>
    <property type="project" value="InterPro"/>
</dbReference>
<feature type="domain" description="Cadherin" evidence="20">
    <location>
        <begin position="1004"/>
        <end position="1107"/>
    </location>
</feature>
<dbReference type="Gene3D" id="2.60.120.200">
    <property type="match status" value="2"/>
</dbReference>
<dbReference type="SMART" id="SM00181">
    <property type="entry name" value="EGF"/>
    <property type="match status" value="4"/>
</dbReference>
<dbReference type="InterPro" id="IPR013320">
    <property type="entry name" value="ConA-like_dom_sf"/>
</dbReference>
<dbReference type="SUPFAM" id="SSF49313">
    <property type="entry name" value="Cadherin-like"/>
    <property type="match status" value="18"/>
</dbReference>
<evidence type="ECO:0000256" key="7">
    <source>
        <dbReference type="ARBA" id="ARBA00022737"/>
    </source>
</evidence>
<evidence type="ECO:0000259" key="20">
    <source>
        <dbReference type="PROSITE" id="PS50268"/>
    </source>
</evidence>
<keyword evidence="12 15" id="KW-1015">Disulfide bond</keyword>
<keyword evidence="3" id="KW-1003">Cell membrane</keyword>
<feature type="domain" description="Laminin G" evidence="18">
    <location>
        <begin position="2600"/>
        <end position="2776"/>
    </location>
</feature>
<evidence type="ECO:0000256" key="2">
    <source>
        <dbReference type="ARBA" id="ARBA00004251"/>
    </source>
</evidence>
<feature type="compositionally biased region" description="Low complexity" evidence="16">
    <location>
        <begin position="3097"/>
        <end position="3115"/>
    </location>
</feature>
<evidence type="ECO:0000256" key="13">
    <source>
        <dbReference type="ARBA" id="ARBA00023180"/>
    </source>
</evidence>
<dbReference type="GO" id="GO:0090251">
    <property type="term" value="P:protein localization involved in establishment of planar polarity"/>
    <property type="evidence" value="ECO:0007669"/>
    <property type="project" value="UniProtKB-ARBA"/>
</dbReference>
<feature type="domain" description="Cadherin" evidence="20">
    <location>
        <begin position="366"/>
        <end position="470"/>
    </location>
</feature>
<feature type="domain" description="Cadherin" evidence="20">
    <location>
        <begin position="581"/>
        <end position="686"/>
    </location>
</feature>
<dbReference type="FunFam" id="2.60.40.60:FF:000013">
    <property type="entry name" value="Cadherin EGF LAG seven-pass G-type receptor"/>
    <property type="match status" value="1"/>
</dbReference>
<feature type="domain" description="Cadherin" evidence="20">
    <location>
        <begin position="1425"/>
        <end position="1529"/>
    </location>
</feature>
<dbReference type="PROSITE" id="PS50025">
    <property type="entry name" value="LAM_G_DOMAIN"/>
    <property type="match status" value="2"/>
</dbReference>
<keyword evidence="22" id="KW-1185">Reference proteome</keyword>
<evidence type="ECO:0000256" key="6">
    <source>
        <dbReference type="ARBA" id="ARBA00022729"/>
    </source>
</evidence>
<dbReference type="GO" id="GO:0035332">
    <property type="term" value="P:positive regulation of hippo signaling"/>
    <property type="evidence" value="ECO:0007669"/>
    <property type="project" value="UniProtKB-ARBA"/>
</dbReference>
<feature type="domain" description="Cadherin" evidence="20">
    <location>
        <begin position="156"/>
        <end position="260"/>
    </location>
</feature>
<evidence type="ECO:0000259" key="18">
    <source>
        <dbReference type="PROSITE" id="PS50025"/>
    </source>
</evidence>
<feature type="disulfide bond" evidence="15">
    <location>
        <begin position="2303"/>
        <end position="2312"/>
    </location>
</feature>
<feature type="domain" description="Cadherin" evidence="20">
    <location>
        <begin position="687"/>
        <end position="791"/>
    </location>
</feature>
<evidence type="ECO:0000256" key="10">
    <source>
        <dbReference type="ARBA" id="ARBA00022989"/>
    </source>
</evidence>
<comment type="subcellular location">
    <subcellularLocation>
        <location evidence="1">Apical cell membrane</location>
    </subcellularLocation>
    <subcellularLocation>
        <location evidence="2">Cell membrane</location>
        <topology evidence="2">Single-pass type I membrane protein</topology>
    </subcellularLocation>
</comment>
<keyword evidence="11 17" id="KW-0472">Membrane</keyword>
<dbReference type="FunFam" id="2.60.40.60:FF:000101">
    <property type="entry name" value="FAT atypical cadherin 4"/>
    <property type="match status" value="1"/>
</dbReference>
<reference evidence="21" key="1">
    <citation type="submission" date="2022-01" db="EMBL/GenBank/DDBJ databases">
        <authorList>
            <person name="King R."/>
        </authorList>
    </citation>
    <scope>NUCLEOTIDE SEQUENCE</scope>
</reference>
<dbReference type="PROSITE" id="PS00232">
    <property type="entry name" value="CADHERIN_1"/>
    <property type="match status" value="6"/>
</dbReference>
<dbReference type="GO" id="GO:0016324">
    <property type="term" value="C:apical plasma membrane"/>
    <property type="evidence" value="ECO:0007669"/>
    <property type="project" value="UniProtKB-SubCell"/>
</dbReference>
<comment type="caution">
    <text evidence="15">Lacks conserved residue(s) required for the propagation of feature annotation.</text>
</comment>
<dbReference type="GO" id="GO:0051239">
    <property type="term" value="P:regulation of multicellular organismal process"/>
    <property type="evidence" value="ECO:0007669"/>
    <property type="project" value="UniProtKB-ARBA"/>
</dbReference>
<keyword evidence="5 17" id="KW-0812">Transmembrane</keyword>
<dbReference type="FunFam" id="2.60.40.60:FF:000131">
    <property type="entry name" value="FAT atypical cadherin 4"/>
    <property type="match status" value="1"/>
</dbReference>
<dbReference type="PROSITE" id="PS01186">
    <property type="entry name" value="EGF_2"/>
    <property type="match status" value="2"/>
</dbReference>
<dbReference type="Gene3D" id="2.60.40.60">
    <property type="entry name" value="Cadherins"/>
    <property type="match status" value="18"/>
</dbReference>
<feature type="domain" description="Cadherin" evidence="20">
    <location>
        <begin position="1846"/>
        <end position="1953"/>
    </location>
</feature>
<keyword evidence="9" id="KW-0130">Cell adhesion</keyword>
<dbReference type="GO" id="GO:0045296">
    <property type="term" value="F:cadherin binding"/>
    <property type="evidence" value="ECO:0007669"/>
    <property type="project" value="TreeGrafter"/>
</dbReference>
<dbReference type="SUPFAM" id="SSF49899">
    <property type="entry name" value="Concanavalin A-like lectins/glucanases"/>
    <property type="match status" value="2"/>
</dbReference>
<dbReference type="InterPro" id="IPR020894">
    <property type="entry name" value="Cadherin_CS"/>
</dbReference>
<feature type="domain" description="Laminin G" evidence="18">
    <location>
        <begin position="2314"/>
        <end position="2506"/>
    </location>
</feature>
<dbReference type="GO" id="GO:0048589">
    <property type="term" value="P:developmental growth"/>
    <property type="evidence" value="ECO:0007669"/>
    <property type="project" value="UniProtKB-ARBA"/>
</dbReference>
<feature type="compositionally biased region" description="Polar residues" evidence="16">
    <location>
        <begin position="3223"/>
        <end position="3233"/>
    </location>
</feature>
<dbReference type="FunFam" id="2.60.40.60:FF:000118">
    <property type="entry name" value="protocadherin Fat 4"/>
    <property type="match status" value="1"/>
</dbReference>
<dbReference type="GO" id="GO:0022603">
    <property type="term" value="P:regulation of anatomical structure morphogenesis"/>
    <property type="evidence" value="ECO:0007669"/>
    <property type="project" value="UniProtKB-ARBA"/>
</dbReference>
<protein>
    <recommendedName>
        <fullName evidence="23">Cadherin-related tumor suppressor</fullName>
    </recommendedName>
</protein>
<dbReference type="FunFam" id="2.60.40.60:FF:000286">
    <property type="entry name" value="Cadherin-related tumor suppressor"/>
    <property type="match status" value="1"/>
</dbReference>
<feature type="domain" description="Cadherin" evidence="20">
    <location>
        <begin position="792"/>
        <end position="897"/>
    </location>
</feature>
<evidence type="ECO:0000259" key="19">
    <source>
        <dbReference type="PROSITE" id="PS50026"/>
    </source>
</evidence>
<gene>
    <name evidence="21" type="ORF">CHIRRI_LOCUS929</name>
</gene>
<dbReference type="EMBL" id="OU895877">
    <property type="protein sequence ID" value="CAG9797943.1"/>
    <property type="molecule type" value="Genomic_DNA"/>
</dbReference>
<dbReference type="GO" id="GO:0016477">
    <property type="term" value="P:cell migration"/>
    <property type="evidence" value="ECO:0007669"/>
    <property type="project" value="TreeGrafter"/>
</dbReference>
<dbReference type="CDD" id="cd00054">
    <property type="entry name" value="EGF_CA"/>
    <property type="match status" value="4"/>
</dbReference>
<dbReference type="PRINTS" id="PR00205">
    <property type="entry name" value="CADHERIN"/>
</dbReference>
<feature type="domain" description="EGF-like" evidence="19">
    <location>
        <begin position="2138"/>
        <end position="2196"/>
    </location>
</feature>
<feature type="domain" description="EGF-like" evidence="19">
    <location>
        <begin position="2198"/>
        <end position="2234"/>
    </location>
</feature>
<dbReference type="GO" id="GO:0016339">
    <property type="term" value="P:calcium-dependent cell-cell adhesion via plasma membrane cell adhesion molecules"/>
    <property type="evidence" value="ECO:0007669"/>
    <property type="project" value="UniProtKB-ARBA"/>
</dbReference>
<dbReference type="SMART" id="SM00282">
    <property type="entry name" value="LamG"/>
    <property type="match status" value="2"/>
</dbReference>
<dbReference type="SUPFAM" id="SSF57196">
    <property type="entry name" value="EGF/Laminin"/>
    <property type="match status" value="2"/>
</dbReference>
<feature type="transmembrane region" description="Helical" evidence="17">
    <location>
        <begin position="2791"/>
        <end position="2816"/>
    </location>
</feature>
<feature type="domain" description="Cadherin" evidence="20">
    <location>
        <begin position="898"/>
        <end position="1003"/>
    </location>
</feature>
<feature type="domain" description="Cadherin" evidence="20">
    <location>
        <begin position="1208"/>
        <end position="1318"/>
    </location>
</feature>
<dbReference type="PROSITE" id="PS50268">
    <property type="entry name" value="CADHERIN_2"/>
    <property type="match status" value="18"/>
</dbReference>
<dbReference type="SMART" id="SM00179">
    <property type="entry name" value="EGF_CA"/>
    <property type="match status" value="3"/>
</dbReference>
<evidence type="ECO:0000256" key="5">
    <source>
        <dbReference type="ARBA" id="ARBA00022692"/>
    </source>
</evidence>
<evidence type="ECO:0000256" key="14">
    <source>
        <dbReference type="PROSITE-ProRule" id="PRU00043"/>
    </source>
</evidence>
<keyword evidence="8 14" id="KW-0106">Calcium</keyword>
<feature type="region of interest" description="Disordered" evidence="16">
    <location>
        <begin position="3076"/>
        <end position="3244"/>
    </location>
</feature>
<dbReference type="FunFam" id="2.60.40.60:FF:000037">
    <property type="entry name" value="FAT atypical cadherin 1"/>
    <property type="match status" value="1"/>
</dbReference>
<dbReference type="FunFam" id="2.60.40.60:FF:000032">
    <property type="entry name" value="FAT atypical cadherin 1"/>
    <property type="match status" value="1"/>
</dbReference>
<sequence length="3338" mass="365627">MHTKNVIITYNTVPQPNKFSKTTNGNGHGARIHHARQAKKMVKVTVLDKNDERPVFRDLPPSYMVSEDLGNGQTIATIKAIDPDTIGKLEYSLISGDDGKFTLDKSQGTLKLRDTLDRETKDLYKLLIRVTDGVQYTETTISIQVSDSNDNPPVFSEQAYSFDIPENAPRGYQVGLITATDADLGANSMLTYTVISDWANDVFTLNPQTGVFTLTARLDYEEVQHYILVVQAQDNGHPSLSSTLTVYCNVIDLNDNAPVFDPMSYSNEIYENVPVGTEVITVSATDIDSGDNGRIEYSITSGDDDDFEIVSNGTIYTKRLLDRETKSTYNLIVTARDCAKDVDKRLSSTVQVTIILKDVNDVKPIFITPNETSVSENIPINTVMMAIKAIDRDEGRNGYVEYMLETNSSSMPFTLGSVDGLLRVSGRLDRETKANYELTVTARDRGEPPQKSQTKILVRILDENDNSPVFDPKHYSASIAENASIGASVLQVSATDIDEGSNGRVRFSIASGDDNRDFSISEDTGVVRVAKNLNYERKSRYVLTVRAEDCASDVGSGETRFDSAELIITITDINDCSPTFLDSPYLAYVMENVIPNGGYVITVKAYDADTPPFNNQVRYFLKEGDADLFRINASTGEISLLRALDREQQAEYTLTLVAMDTGSPPLTGTGTVRVIVQDMNDHSPEFERQSYRATVSENLPAGTKVLSPIARDKDAALNSKIRFSLLGDKMERFHIDQDNGEITTAVVLDREDTATYHFTLMAQDSSATEPRATAVNFTINVADVNDNTPSFEQSSFTVNIPDRIKAGQFVFGAKAIDLDDGINSKIIYSISGKDANRFNINPNTGVIKAAEELSLSGQGNDRIFNVVIHASDNGHEPKSTKCELTIDLRAAHLFPIFSYSETQFMLSEDVPEGKIVTKIEATSPKKGPSGVIKYSIAGGNIRSALKIDQTSGEVTIGPGRLDYETSQQYEIWIEAADSDKPSLRSVMKVTINVTDANDNGPIMEKMIYYAEVMEEEPPPQMVARVHATDADSDENGQVSYRLVNDFESAFEIDSDTGEIFTNMRLDREDIPSYELTVEAVDQGMPQMTGSATVIITVLDKNDNPPRFTRLFSVNVTENAEIGVFVIKVTSSDLDINENANATYNFTENPGNKFAIDPISGNVTVAGRLDREQQDEYLLKVVAVDGAWRQETPLTITIQDVNDNAPEFEHSYYSFNLPELQKNIAFVGQVIATDRDKQGPNSVISYSLQQPSDLFTIDPATGEIFSKRTIHYKHSQMESSPENMYVLTVLATDNGKPPMYSECLVNINIVDANNNAPKFEKRDYLSPVPEDAKEGQRVLQVIAKDTLDFGINAEIEYIITGGNGSNHFVINKNDGWISVNKQINVGPGVVFQLSIRAVDRGVPPQYDDVTVTIIVAGENRFSPVFTALSYQVIVPENEPIGSTILVVSATDNDDGPNGMVRYSISGGNERKEFSVDSLTGTVTILQPLDYDTIQEYHLNITAEDLGFKARNAVAMLRVTLTDINDQKPEFNQTEYHAYLPENLPAKSYVYKAHAVDKDSAKNAIIQYTITGGSGRDYFYIDSHSGTIYSKVTFDYEEQNFYQIIVTASNPDSPMLSTSKISIHITGVNEFYPRFVQPVFHFDVSESAEVGTSIGSIHATDKDSGDDGKVYYLLVGSSNDKGFSINAESGVMYVSRLLDRETQSRVVLTVMAKNFGGIRGNDTDEAQVIITIQDGNDPPEFDYSQYEATVSEGATIGTKVVTVKAADKDVRPQNNQFGYSIIGGNIDQAFKVDPQSGQVETSRKLDREKTPTYSLTIGAIDTGIPPQTGTTTVKIQLLDVNDNGPTFEENNLIGYVSENEPAGASIMTLSATDPDLPPNGAPFTYYLIGGKHKALVSIEKHSGLMKTTRSIDREVTPQLEVVIEVEDNGKPKMRSHHKILINVLDQNDSPSLPRVAHALVYTFNDKIPMGKIADVHPNDPDSTGDYKCKIINVSKSSVVLTIPESCNLHTTSTTKAQGYSLSVSGNDGKHPDVMSTITVEFLNFDNNTVANSITIRVDNMTSTNFLANYYRSFQDVLKSSMDNGDEISLYSIREIRNGVEITVAAKFLSGYRSSGYITERVQKKREALVQLIQNRNLIMPYTPCNSNTCDNGGICSEKISVSDETRIIDSQNLIFTTPLISHDFNCKCADGYTGNTCEKRQDPCAPNPCQAGGQCRRHGYDFQCTCPPNREGKLCQLERGDACSSNPCKNGGSCRESPDGSSFFCLCRPGYRGNQCETIADSCRPNPCLHGGLCVSLKPGYKCSCTDGRYGRHCERATYGLQELSFMQFPSLDAATNDISIVFATTKPDALLIYNYGEQSGGRSDFVAMEVVDGKAIFSFGGARTAITSIVVGGESLSNGRWHKVTATRNGRVMSLSVSKCTDNGDVCEECRPGDASCYSDEVGPTGTLNFNKHPLLIGGLLSADPVLERPGQVHSDDLIGCVHSVSINGRALNLSNPLKSAGISSTCNRNNNGGPCSQGHPDDPALSLCGSFDGCLDRWHTAMCRCGGDLLSPDCYTSIDPISLVDGGFIEYEISEKHKRMQLLENIYSGASLWNIDLGRQKRFSIKTDNISSLAQVDDPPKSMSVKFRTVKSDGLLIYAATNKHYTSIELKNGKLLYISKQNTQVNMTSPKSEYLADGKWHNLTLFSHNRVVQVIIDGRLYGDELDSTGVHDFLDPYLTVLSVGGVRRELFPQDATPPSFEGCIANFTINNEIQPFNGSGSIYKQVLQRGKVFLGCHPLTGLASGQVTDPLSIGITLVIVFFVILLVAILASFIVFRIRKQQKEKHDAGALNSKQQNGTSTLLGGSGLVSGSGSLDMSRVGLHVGDLSGVGFHSDSSHHGTHHLVAAELISKKYKEREINSSEPQRPQRPDIIEREVVSKSPPPLRELPSQSHHPHDHLANIDQGSEFPEHYDLENASSIAPSDIDIVYHYKGYREASGVRHQKYKAAPTSYTHHKHQPSAAQQQHRHSPHHVGPYAPRVPPQTSQPPSATPPRPHQSTPLARLSPSSEMSSQHPRILTLHDISGKPLQSALLATTSSSGGVGKDVLHSNSERSLNSPVMSQLSGQSSSASRKTPNVPPKTPNVVSSNVPMGLTAEEIERLNSRPRTSSLVSTLDAVSSSSEAPRVPGQHLNHLHHSPVVDNHSSTSSDESGNDSFTCSEIEYDNNSINGDIRPKRDDERNGNESGNASTSSKPHIPPPSYDGFDSSFRGSLSTLVASDDDISTHMGGIYRQPNGASPSATTLGWDYLLNWGPNFESLMGVFKDIAELPDTVNVNGGRTIPGSLRIPTSVQNPSEEYV</sequence>
<evidence type="ECO:0000256" key="4">
    <source>
        <dbReference type="ARBA" id="ARBA00022536"/>
    </source>
</evidence>
<dbReference type="Pfam" id="PF00028">
    <property type="entry name" value="Cadherin"/>
    <property type="match status" value="18"/>
</dbReference>
<keyword evidence="6" id="KW-0732">Signal</keyword>
<feature type="disulfide bond" evidence="15">
    <location>
        <begin position="2186"/>
        <end position="2195"/>
    </location>
</feature>
<dbReference type="PROSITE" id="PS50026">
    <property type="entry name" value="EGF_3"/>
    <property type="match status" value="4"/>
</dbReference>
<dbReference type="GO" id="GO:0048638">
    <property type="term" value="P:regulation of developmental growth"/>
    <property type="evidence" value="ECO:0007669"/>
    <property type="project" value="UniProtKB-ARBA"/>
</dbReference>
<dbReference type="FunFam" id="2.10.25.10:FF:000594">
    <property type="entry name" value="cadherin-related tumor suppressor"/>
    <property type="match status" value="1"/>
</dbReference>
<feature type="compositionally biased region" description="Low complexity" evidence="16">
    <location>
        <begin position="3181"/>
        <end position="3195"/>
    </location>
</feature>
<evidence type="ECO:0008006" key="23">
    <source>
        <dbReference type="Google" id="ProtNLM"/>
    </source>
</evidence>
<feature type="domain" description="Cadherin" evidence="20">
    <location>
        <begin position="261"/>
        <end position="366"/>
    </location>
</feature>
<evidence type="ECO:0000256" key="16">
    <source>
        <dbReference type="SAM" id="MobiDB-lite"/>
    </source>
</evidence>
<evidence type="ECO:0000256" key="11">
    <source>
        <dbReference type="ARBA" id="ARBA00023136"/>
    </source>
</evidence>
<dbReference type="InterPro" id="IPR001881">
    <property type="entry name" value="EGF-like_Ca-bd_dom"/>
</dbReference>
<feature type="domain" description="Cadherin" evidence="20">
    <location>
        <begin position="1107"/>
        <end position="1207"/>
    </location>
</feature>
<keyword evidence="4 15" id="KW-0245">EGF-like domain</keyword>
<accession>A0A9N9RHA8</accession>
<evidence type="ECO:0000313" key="22">
    <source>
        <dbReference type="Proteomes" id="UP001153620"/>
    </source>
</evidence>
<feature type="disulfide bond" evidence="15">
    <location>
        <begin position="2246"/>
        <end position="2263"/>
    </location>
</feature>
<feature type="domain" description="EGF-like" evidence="19">
    <location>
        <begin position="2237"/>
        <end position="2275"/>
    </location>
</feature>
<dbReference type="FunFam" id="2.60.40.60:FF:000329">
    <property type="entry name" value="Cadherin-related tumor suppressor"/>
    <property type="match status" value="1"/>
</dbReference>
<dbReference type="Proteomes" id="UP001153620">
    <property type="component" value="Chromosome 1"/>
</dbReference>
<dbReference type="GO" id="GO:0042067">
    <property type="term" value="P:establishment of ommatidial planar polarity"/>
    <property type="evidence" value="ECO:0007669"/>
    <property type="project" value="UniProtKB-ARBA"/>
</dbReference>
<feature type="disulfide bond" evidence="15">
    <location>
        <begin position="2224"/>
        <end position="2233"/>
    </location>
</feature>
<feature type="domain" description="Cadherin" evidence="20">
    <location>
        <begin position="57"/>
        <end position="155"/>
    </location>
</feature>
<feature type="disulfide bond" evidence="15">
    <location>
        <begin position="2265"/>
        <end position="2274"/>
    </location>
</feature>
<dbReference type="FunFam" id="2.60.40.60:FF:000035">
    <property type="entry name" value="Protocadherin Fat 3"/>
    <property type="match status" value="1"/>
</dbReference>
<dbReference type="Pfam" id="PF02210">
    <property type="entry name" value="Laminin_G_2"/>
    <property type="match status" value="1"/>
</dbReference>
<dbReference type="InterPro" id="IPR039808">
    <property type="entry name" value="Cadherin"/>
</dbReference>
<reference evidence="21" key="2">
    <citation type="submission" date="2022-10" db="EMBL/GenBank/DDBJ databases">
        <authorList>
            <consortium name="ENA_rothamsted_submissions"/>
            <consortium name="culmorum"/>
            <person name="King R."/>
        </authorList>
    </citation>
    <scope>NUCLEOTIDE SEQUENCE</scope>
</reference>
<feature type="region of interest" description="Disordered" evidence="16">
    <location>
        <begin position="2919"/>
        <end position="2943"/>
    </location>
</feature>
<dbReference type="InterPro" id="IPR015919">
    <property type="entry name" value="Cadherin-like_sf"/>
</dbReference>
<dbReference type="FunFam" id="2.60.40.60:FF:000039">
    <property type="entry name" value="FAT atypical cadherin 3"/>
    <property type="match status" value="1"/>
</dbReference>
<dbReference type="FunFam" id="2.60.40.60:FF:000080">
    <property type="entry name" value="FAT atypical cadherin 1"/>
    <property type="match status" value="2"/>
</dbReference>
<keyword evidence="10 17" id="KW-1133">Transmembrane helix</keyword>
<feature type="domain" description="Cadherin" evidence="20">
    <location>
        <begin position="1530"/>
        <end position="1633"/>
    </location>
</feature>
<dbReference type="PANTHER" id="PTHR24027:SF438">
    <property type="entry name" value="CADHERIN 23"/>
    <property type="match status" value="1"/>
</dbReference>
<dbReference type="InterPro" id="IPR000742">
    <property type="entry name" value="EGF"/>
</dbReference>
<feature type="compositionally biased region" description="Basic and acidic residues" evidence="16">
    <location>
        <begin position="3212"/>
        <end position="3222"/>
    </location>
</feature>
<dbReference type="InterPro" id="IPR002126">
    <property type="entry name" value="Cadherin-like_dom"/>
</dbReference>
<evidence type="ECO:0000313" key="21">
    <source>
        <dbReference type="EMBL" id="CAG9797943.1"/>
    </source>
</evidence>
<evidence type="ECO:0000256" key="9">
    <source>
        <dbReference type="ARBA" id="ARBA00022889"/>
    </source>
</evidence>
<dbReference type="Pfam" id="PF00054">
    <property type="entry name" value="Laminin_G_1"/>
    <property type="match status" value="1"/>
</dbReference>
<dbReference type="FunFam" id="2.60.120.200:FF:000207">
    <property type="entry name" value="Cadherin-related tumor suppressor"/>
    <property type="match status" value="1"/>
</dbReference>
<feature type="domain" description="Cadherin" evidence="20">
    <location>
        <begin position="1634"/>
        <end position="1739"/>
    </location>
</feature>
<feature type="domain" description="Cadherin" evidence="20">
    <location>
        <begin position="1740"/>
        <end position="1845"/>
    </location>
</feature>
<dbReference type="FunFam" id="2.60.40.60:FF:000029">
    <property type="entry name" value="Cadherin EGF LAG seven-pass G-type receptor 3"/>
    <property type="match status" value="1"/>
</dbReference>
<dbReference type="InterPro" id="IPR001791">
    <property type="entry name" value="Laminin_G"/>
</dbReference>
<feature type="compositionally biased region" description="Pro residues" evidence="16">
    <location>
        <begin position="3018"/>
        <end position="3035"/>
    </location>
</feature>
<dbReference type="FunFam" id="2.10.25.10:FF:000592">
    <property type="entry name" value="Cadherin-related tumor suppressor"/>
    <property type="match status" value="1"/>
</dbReference>
<proteinExistence type="predicted"/>
<feature type="domain" description="EGF-like" evidence="19">
    <location>
        <begin position="2277"/>
        <end position="2313"/>
    </location>
</feature>
<dbReference type="CDD" id="cd11304">
    <property type="entry name" value="Cadherin_repeat"/>
    <property type="match status" value="18"/>
</dbReference>
<evidence type="ECO:0000256" key="1">
    <source>
        <dbReference type="ARBA" id="ARBA00004221"/>
    </source>
</evidence>
<dbReference type="OrthoDB" id="6252479at2759"/>
<feature type="compositionally biased region" description="Polar residues" evidence="16">
    <location>
        <begin position="3045"/>
        <end position="3054"/>
    </location>
</feature>
<dbReference type="FunFam" id="2.60.40.60:FF:000116">
    <property type="entry name" value="Dachsous cadherin-related 2"/>
    <property type="match status" value="1"/>
</dbReference>
<evidence type="ECO:0000256" key="8">
    <source>
        <dbReference type="ARBA" id="ARBA00022837"/>
    </source>
</evidence>
<dbReference type="Gene3D" id="2.10.25.10">
    <property type="entry name" value="Laminin"/>
    <property type="match status" value="4"/>
</dbReference>
<dbReference type="FunFam" id="2.60.120.200:FF:000263">
    <property type="entry name" value="Cadherin-related tumor suppressor"/>
    <property type="match status" value="1"/>
</dbReference>
<feature type="domain" description="Cadherin" evidence="20">
    <location>
        <begin position="471"/>
        <end position="580"/>
    </location>
</feature>
<dbReference type="GO" id="GO:0031175">
    <property type="term" value="P:neuron projection development"/>
    <property type="evidence" value="ECO:0007669"/>
    <property type="project" value="TreeGrafter"/>
</dbReference>
<feature type="region of interest" description="Disordered" evidence="16">
    <location>
        <begin position="2978"/>
        <end position="3055"/>
    </location>
</feature>
<feature type="compositionally biased region" description="Polar residues" evidence="16">
    <location>
        <begin position="3144"/>
        <end position="3162"/>
    </location>
</feature>
<keyword evidence="13" id="KW-0325">Glycoprotein</keyword>
<organism evidence="21 22">
    <name type="scientific">Chironomus riparius</name>
    <dbReference type="NCBI Taxonomy" id="315576"/>
    <lineage>
        <taxon>Eukaryota</taxon>
        <taxon>Metazoa</taxon>
        <taxon>Ecdysozoa</taxon>
        <taxon>Arthropoda</taxon>
        <taxon>Hexapoda</taxon>
        <taxon>Insecta</taxon>
        <taxon>Pterygota</taxon>
        <taxon>Neoptera</taxon>
        <taxon>Endopterygota</taxon>
        <taxon>Diptera</taxon>
        <taxon>Nematocera</taxon>
        <taxon>Chironomoidea</taxon>
        <taxon>Chironomidae</taxon>
        <taxon>Chironominae</taxon>
        <taxon>Chironomus</taxon>
    </lineage>
</organism>
<dbReference type="PANTHER" id="PTHR24027">
    <property type="entry name" value="CADHERIN-23"/>
    <property type="match status" value="1"/>
</dbReference>
<dbReference type="Pfam" id="PF00008">
    <property type="entry name" value="EGF"/>
    <property type="match status" value="3"/>
</dbReference>
<feature type="domain" description="Cadherin" evidence="20">
    <location>
        <begin position="1319"/>
        <end position="1424"/>
    </location>
</feature>
<dbReference type="GO" id="GO:0016342">
    <property type="term" value="C:catenin complex"/>
    <property type="evidence" value="ECO:0007669"/>
    <property type="project" value="TreeGrafter"/>
</dbReference>
<evidence type="ECO:0000256" key="15">
    <source>
        <dbReference type="PROSITE-ProRule" id="PRU00076"/>
    </source>
</evidence>
<dbReference type="GO" id="GO:0016327">
    <property type="term" value="C:apicolateral plasma membrane"/>
    <property type="evidence" value="ECO:0007669"/>
    <property type="project" value="UniProtKB-ARBA"/>
</dbReference>
<dbReference type="GO" id="GO:0035159">
    <property type="term" value="P:regulation of tube length, open tracheal system"/>
    <property type="evidence" value="ECO:0007669"/>
    <property type="project" value="UniProtKB-ARBA"/>
</dbReference>
<dbReference type="FunFam" id="2.60.40.60:FF:000033">
    <property type="entry name" value="FAT atypical cadherin 1"/>
    <property type="match status" value="2"/>
</dbReference>
<dbReference type="SMART" id="SM00112">
    <property type="entry name" value="CA"/>
    <property type="match status" value="18"/>
</dbReference>
<evidence type="ECO:0000256" key="12">
    <source>
        <dbReference type="ARBA" id="ARBA00023157"/>
    </source>
</evidence>
<dbReference type="PROSITE" id="PS00022">
    <property type="entry name" value="EGF_1"/>
    <property type="match status" value="4"/>
</dbReference>
<keyword evidence="7" id="KW-0677">Repeat</keyword>
<dbReference type="GO" id="GO:0005509">
    <property type="term" value="F:calcium ion binding"/>
    <property type="evidence" value="ECO:0007669"/>
    <property type="project" value="UniProtKB-UniRule"/>
</dbReference>
<dbReference type="GO" id="GO:0008013">
    <property type="term" value="F:beta-catenin binding"/>
    <property type="evidence" value="ECO:0007669"/>
    <property type="project" value="TreeGrafter"/>
</dbReference>
<evidence type="ECO:0000256" key="3">
    <source>
        <dbReference type="ARBA" id="ARBA00022475"/>
    </source>
</evidence>
<evidence type="ECO:0000256" key="17">
    <source>
        <dbReference type="SAM" id="Phobius"/>
    </source>
</evidence>
<dbReference type="GO" id="GO:0001737">
    <property type="term" value="P:establishment of imaginal disc-derived wing hair orientation"/>
    <property type="evidence" value="ECO:0007669"/>
    <property type="project" value="UniProtKB-ARBA"/>
</dbReference>
<name>A0A9N9RHA8_9DIPT</name>